<dbReference type="EMBL" id="OX365758">
    <property type="protein sequence ID" value="CAI4037286.1"/>
    <property type="molecule type" value="Genomic_DNA"/>
</dbReference>
<sequence>MLISCLSKIRSVRHFSAIKPISSKEVSRRIIVAPASHFKIPSKNLKTNIPIHEYKQLPDDSNYIEKHYKELQIFLNEFLIKKLNKTYADFEGDPDELVFQLEKYIELEVTPKYTNNFKSDSCEGRFKSVGDRIVVDRYLDFVKDVRLTLLLNGGHAFIFDVMLQAKEVFDKMQEE</sequence>
<dbReference type="InterPro" id="IPR035283">
    <property type="entry name" value="Fmp23"/>
</dbReference>
<protein>
    <submittedName>
        <fullName evidence="1">Uncharacterized protein</fullName>
    </submittedName>
</protein>
<evidence type="ECO:0000313" key="1">
    <source>
        <dbReference type="EMBL" id="CAI4037286.1"/>
    </source>
</evidence>
<dbReference type="RefSeq" id="XP_056080403.1">
    <property type="nucleotide sequence ID" value="XM_056222920.1"/>
</dbReference>
<name>A0AA35IWZ2_SACMI</name>
<gene>
    <name evidence="1" type="primary">SMKI02G1540</name>
    <name evidence="1" type="ORF">SMKI_02G1540</name>
</gene>
<proteinExistence type="predicted"/>
<accession>A0AA35IWZ2</accession>
<organism evidence="1 2">
    <name type="scientific">Saccharomyces mikatae IFO 1815</name>
    <dbReference type="NCBI Taxonomy" id="226126"/>
    <lineage>
        <taxon>Eukaryota</taxon>
        <taxon>Fungi</taxon>
        <taxon>Dikarya</taxon>
        <taxon>Ascomycota</taxon>
        <taxon>Saccharomycotina</taxon>
        <taxon>Saccharomycetes</taxon>
        <taxon>Saccharomycetales</taxon>
        <taxon>Saccharomycetaceae</taxon>
        <taxon>Saccharomyces</taxon>
    </lineage>
</organism>
<dbReference type="AlphaFoldDB" id="A0AA35IWZ2"/>
<dbReference type="Proteomes" id="UP001161438">
    <property type="component" value="Chromosome 2"/>
</dbReference>
<reference evidence="1" key="1">
    <citation type="submission" date="2022-10" db="EMBL/GenBank/DDBJ databases">
        <authorList>
            <person name="Byrne P K."/>
        </authorList>
    </citation>
    <scope>NUCLEOTIDE SEQUENCE</scope>
    <source>
        <strain evidence="1">IFO1815</strain>
    </source>
</reference>
<keyword evidence="2" id="KW-1185">Reference proteome</keyword>
<dbReference type="Pfam" id="PF17315">
    <property type="entry name" value="FMP23"/>
    <property type="match status" value="1"/>
</dbReference>
<dbReference type="GeneID" id="80916499"/>
<evidence type="ECO:0000313" key="2">
    <source>
        <dbReference type="Proteomes" id="UP001161438"/>
    </source>
</evidence>